<dbReference type="eggNOG" id="ENOG502S9ZZ">
    <property type="taxonomic scope" value="Eukaryota"/>
</dbReference>
<reference evidence="1" key="3">
    <citation type="submission" date="2015-02" db="UniProtKB">
        <authorList>
            <consortium name="EnsemblProtists"/>
        </authorList>
    </citation>
    <scope>IDENTIFICATION</scope>
    <source>
        <strain evidence="1">DAOM BR144</strain>
    </source>
</reference>
<dbReference type="VEuPathDB" id="FungiDB:PYU1_G013860"/>
<dbReference type="PANTHER" id="PTHR38847">
    <property type="match status" value="1"/>
</dbReference>
<dbReference type="HOGENOM" id="CLU_083369_2_0_1"/>
<evidence type="ECO:0008006" key="3">
    <source>
        <dbReference type="Google" id="ProtNLM"/>
    </source>
</evidence>
<dbReference type="STRING" id="431595.K3X9J0"/>
<evidence type="ECO:0000313" key="1">
    <source>
        <dbReference type="EnsemblProtists" id="PYU1_T013889"/>
    </source>
</evidence>
<dbReference type="InParanoid" id="K3X9J0"/>
<proteinExistence type="predicted"/>
<name>K3X9J0_GLOUD</name>
<dbReference type="Pfam" id="PF14273">
    <property type="entry name" value="DUF4360"/>
    <property type="match status" value="1"/>
</dbReference>
<organism evidence="1 2">
    <name type="scientific">Globisporangium ultimum (strain ATCC 200006 / CBS 805.95 / DAOM BR144)</name>
    <name type="common">Pythium ultimum</name>
    <dbReference type="NCBI Taxonomy" id="431595"/>
    <lineage>
        <taxon>Eukaryota</taxon>
        <taxon>Sar</taxon>
        <taxon>Stramenopiles</taxon>
        <taxon>Oomycota</taxon>
        <taxon>Peronosporomycetes</taxon>
        <taxon>Pythiales</taxon>
        <taxon>Pythiaceae</taxon>
        <taxon>Globisporangium</taxon>
    </lineage>
</organism>
<sequence length="177" mass="19257">MGKPTYSGSGCPKGSIDTITSNDAQSVSILFSAYSASTTSKLTRNRKTRELAVPVTIMRGFSIGIFQADYRGNVYVPKDATALAEFSAEYYFAGKDGPVYKKNWTSGFNDDIMISDKLSANAVAWSGCKSSTILRIRTAIVARKSSLKVKDETQIAIDSADVTTDQGFHFDITYQPC</sequence>
<dbReference type="EMBL" id="GL376595">
    <property type="status" value="NOT_ANNOTATED_CDS"/>
    <property type="molecule type" value="Genomic_DNA"/>
</dbReference>
<dbReference type="EnsemblProtists" id="PYU1_T013889">
    <property type="protein sequence ID" value="PYU1_T013889"/>
    <property type="gene ID" value="PYU1_G013860"/>
</dbReference>
<keyword evidence="2" id="KW-1185">Reference proteome</keyword>
<dbReference type="InterPro" id="IPR025649">
    <property type="entry name" value="DUF4360"/>
</dbReference>
<reference evidence="2" key="1">
    <citation type="journal article" date="2010" name="Genome Biol.">
        <title>Genome sequence of the necrotrophic plant pathogen Pythium ultimum reveals original pathogenicity mechanisms and effector repertoire.</title>
        <authorList>
            <person name="Levesque C.A."/>
            <person name="Brouwer H."/>
            <person name="Cano L."/>
            <person name="Hamilton J.P."/>
            <person name="Holt C."/>
            <person name="Huitema E."/>
            <person name="Raffaele S."/>
            <person name="Robideau G.P."/>
            <person name="Thines M."/>
            <person name="Win J."/>
            <person name="Zerillo M.M."/>
            <person name="Beakes G.W."/>
            <person name="Boore J.L."/>
            <person name="Busam D."/>
            <person name="Dumas B."/>
            <person name="Ferriera S."/>
            <person name="Fuerstenberg S.I."/>
            <person name="Gachon C.M."/>
            <person name="Gaulin E."/>
            <person name="Govers F."/>
            <person name="Grenville-Briggs L."/>
            <person name="Horner N."/>
            <person name="Hostetler J."/>
            <person name="Jiang R.H."/>
            <person name="Johnson J."/>
            <person name="Krajaejun T."/>
            <person name="Lin H."/>
            <person name="Meijer H.J."/>
            <person name="Moore B."/>
            <person name="Morris P."/>
            <person name="Phuntmart V."/>
            <person name="Puiu D."/>
            <person name="Shetty J."/>
            <person name="Stajich J.E."/>
            <person name="Tripathy S."/>
            <person name="Wawra S."/>
            <person name="van West P."/>
            <person name="Whitty B.R."/>
            <person name="Coutinho P.M."/>
            <person name="Henrissat B."/>
            <person name="Martin F."/>
            <person name="Thomas P.D."/>
            <person name="Tyler B.M."/>
            <person name="De Vries R.P."/>
            <person name="Kamoun S."/>
            <person name="Yandell M."/>
            <person name="Tisserat N."/>
            <person name="Buell C.R."/>
        </authorList>
    </citation>
    <scope>NUCLEOTIDE SEQUENCE</scope>
    <source>
        <strain evidence="2">DAOM:BR144</strain>
    </source>
</reference>
<protein>
    <recommendedName>
        <fullName evidence="3">DUF4360 domain-containing protein</fullName>
    </recommendedName>
</protein>
<dbReference type="AlphaFoldDB" id="K3X9J0"/>
<reference evidence="2" key="2">
    <citation type="submission" date="2010-04" db="EMBL/GenBank/DDBJ databases">
        <authorList>
            <person name="Buell R."/>
            <person name="Hamilton J."/>
            <person name="Hostetler J."/>
        </authorList>
    </citation>
    <scope>NUCLEOTIDE SEQUENCE [LARGE SCALE GENOMIC DNA]</scope>
    <source>
        <strain evidence="2">DAOM:BR144</strain>
    </source>
</reference>
<dbReference type="Proteomes" id="UP000019132">
    <property type="component" value="Unassembled WGS sequence"/>
</dbReference>
<dbReference type="PANTHER" id="PTHR38847:SF1">
    <property type="entry name" value="PSEUDOURIDINE SYNTHASE RSUA_RLUA-LIKE DOMAIN-CONTAINING PROTEIN"/>
    <property type="match status" value="1"/>
</dbReference>
<accession>K3X9J0</accession>
<evidence type="ECO:0000313" key="2">
    <source>
        <dbReference type="Proteomes" id="UP000019132"/>
    </source>
</evidence>